<dbReference type="InterPro" id="IPR019133">
    <property type="entry name" value="MIC60"/>
</dbReference>
<evidence type="ECO:0000256" key="8">
    <source>
        <dbReference type="SAM" id="Coils"/>
    </source>
</evidence>
<dbReference type="Pfam" id="PF09731">
    <property type="entry name" value="Mitofilin"/>
    <property type="match status" value="1"/>
</dbReference>
<feature type="coiled-coil region" evidence="8">
    <location>
        <begin position="110"/>
        <end position="174"/>
    </location>
</feature>
<feature type="coiled-coil region" evidence="8">
    <location>
        <begin position="326"/>
        <end position="353"/>
    </location>
</feature>
<organism evidence="10 11">
    <name type="scientific">Stentor coeruleus</name>
    <dbReference type="NCBI Taxonomy" id="5963"/>
    <lineage>
        <taxon>Eukaryota</taxon>
        <taxon>Sar</taxon>
        <taxon>Alveolata</taxon>
        <taxon>Ciliophora</taxon>
        <taxon>Postciliodesmatophora</taxon>
        <taxon>Heterotrichea</taxon>
        <taxon>Heterotrichida</taxon>
        <taxon>Stentoridae</taxon>
        <taxon>Stentor</taxon>
    </lineage>
</organism>
<evidence type="ECO:0000256" key="1">
    <source>
        <dbReference type="ARBA" id="ARBA00004273"/>
    </source>
</evidence>
<keyword evidence="4" id="KW-0999">Mitochondrion inner membrane</keyword>
<dbReference type="GO" id="GO:0042407">
    <property type="term" value="P:cristae formation"/>
    <property type="evidence" value="ECO:0007669"/>
    <property type="project" value="TreeGrafter"/>
</dbReference>
<reference evidence="10 11" key="1">
    <citation type="submission" date="2016-11" db="EMBL/GenBank/DDBJ databases">
        <title>The macronuclear genome of Stentor coeruleus: a giant cell with tiny introns.</title>
        <authorList>
            <person name="Slabodnick M."/>
            <person name="Ruby J.G."/>
            <person name="Reiff S.B."/>
            <person name="Swart E.C."/>
            <person name="Gosai S."/>
            <person name="Prabakaran S."/>
            <person name="Witkowska E."/>
            <person name="Larue G.E."/>
            <person name="Fisher S."/>
            <person name="Freeman R.M."/>
            <person name="Gunawardena J."/>
            <person name="Chu W."/>
            <person name="Stover N.A."/>
            <person name="Gregory B.D."/>
            <person name="Nowacki M."/>
            <person name="Derisi J."/>
            <person name="Roy S.W."/>
            <person name="Marshall W.F."/>
            <person name="Sood P."/>
        </authorList>
    </citation>
    <scope>NUCLEOTIDE SEQUENCE [LARGE SCALE GENOMIC DNA]</scope>
    <source>
        <strain evidence="10">WM001</strain>
    </source>
</reference>
<proteinExistence type="inferred from homology"/>
<name>A0A1R2CQW8_9CILI</name>
<feature type="compositionally biased region" description="Basic and acidic residues" evidence="9">
    <location>
        <begin position="84"/>
        <end position="94"/>
    </location>
</feature>
<feature type="region of interest" description="Disordered" evidence="9">
    <location>
        <begin position="84"/>
        <end position="108"/>
    </location>
</feature>
<evidence type="ECO:0008006" key="12">
    <source>
        <dbReference type="Google" id="ProtNLM"/>
    </source>
</evidence>
<keyword evidence="8" id="KW-0175">Coiled coil</keyword>
<dbReference type="EMBL" id="MPUH01000082">
    <property type="protein sequence ID" value="OMJ91391.1"/>
    <property type="molecule type" value="Genomic_DNA"/>
</dbReference>
<evidence type="ECO:0000256" key="5">
    <source>
        <dbReference type="ARBA" id="ARBA00022989"/>
    </source>
</evidence>
<protein>
    <recommendedName>
        <fullName evidence="12">MICOS complex subunit MIC60</fullName>
    </recommendedName>
</protein>
<gene>
    <name evidence="10" type="ORF">SteCoe_6073</name>
</gene>
<keyword evidence="5" id="KW-1133">Transmembrane helix</keyword>
<evidence type="ECO:0000256" key="7">
    <source>
        <dbReference type="ARBA" id="ARBA00023136"/>
    </source>
</evidence>
<dbReference type="OrthoDB" id="10261039at2759"/>
<evidence type="ECO:0000313" key="10">
    <source>
        <dbReference type="EMBL" id="OMJ91391.1"/>
    </source>
</evidence>
<dbReference type="PANTHER" id="PTHR15415:SF7">
    <property type="entry name" value="MICOS COMPLEX SUBUNIT MIC60"/>
    <property type="match status" value="1"/>
</dbReference>
<keyword evidence="7" id="KW-0472">Membrane</keyword>
<accession>A0A1R2CQW8</accession>
<sequence>MWTASKRLLSSLKNFPPAPKGGSGKVKIVSLALLLFSAPAGYLYYTDPENFSFLPSTKEASKPPVIVHPSKSQVEFSKVQEKPQIKAEEKHEASVPKIQHSKPEEPRAKVEDLKAKIEDLKAKTEGIKAKAEVEETKSIIKVSKPVELVKLDERNKMKEMLEAIDETIKRQNAKDKTEAEKKIVVEEKKVELPVVIKAEEIKVEEIKVEAKKESLVPIEKNEEKVPNNMSAQEIETFISKLKADMEAEQKSREVALYEKVEKTFLSLLNEFSAKAENKNLSAGSLSAHIEFSKFIVEELQKKYETFIMAYEDRLENLGVKHYDSFIERIKVEKAKWKARMEELQTQYEKDVETKIHERDDNWRKILENEYFEGQKHFEAQTKINEEFAQQEAELRLTHSFKQELDEINRNLKESSEIPRRQVKEIIEKIEEMEKIQDDHYKILTRLIEIHKLHLAIENLQRALQNDQGNLTKDFEAVKTESKNNEIVRAYLEKVKIHYPQIIESGIPKMRQIQKTFIEASYKARRAALVKSNSFWSLVTSRIAINFVPRNVKTVDENDTFSILMRAENDLDSGNLRGALKEIDKLQGLPKEEMMDVAKEIDLRLSINEFIEILSGHSSQVVRQLLSSKVLN</sequence>
<evidence type="ECO:0000256" key="2">
    <source>
        <dbReference type="ARBA" id="ARBA00010877"/>
    </source>
</evidence>
<comment type="similarity">
    <text evidence="2">Belongs to the MICOS complex subunit Mic60 family.</text>
</comment>
<evidence type="ECO:0000256" key="3">
    <source>
        <dbReference type="ARBA" id="ARBA00022692"/>
    </source>
</evidence>
<keyword evidence="11" id="KW-1185">Reference proteome</keyword>
<evidence type="ECO:0000313" key="11">
    <source>
        <dbReference type="Proteomes" id="UP000187209"/>
    </source>
</evidence>
<dbReference type="AlphaFoldDB" id="A0A1R2CQW8"/>
<dbReference type="Proteomes" id="UP000187209">
    <property type="component" value="Unassembled WGS sequence"/>
</dbReference>
<comment type="caution">
    <text evidence="10">The sequence shown here is derived from an EMBL/GenBank/DDBJ whole genome shotgun (WGS) entry which is preliminary data.</text>
</comment>
<evidence type="ECO:0000256" key="4">
    <source>
        <dbReference type="ARBA" id="ARBA00022792"/>
    </source>
</evidence>
<dbReference type="PANTHER" id="PTHR15415">
    <property type="entry name" value="MITOFILIN"/>
    <property type="match status" value="1"/>
</dbReference>
<dbReference type="GO" id="GO:0061617">
    <property type="term" value="C:MICOS complex"/>
    <property type="evidence" value="ECO:0007669"/>
    <property type="project" value="TreeGrafter"/>
</dbReference>
<keyword evidence="3" id="KW-0812">Transmembrane</keyword>
<evidence type="ECO:0000256" key="9">
    <source>
        <dbReference type="SAM" id="MobiDB-lite"/>
    </source>
</evidence>
<evidence type="ECO:0000256" key="6">
    <source>
        <dbReference type="ARBA" id="ARBA00023128"/>
    </source>
</evidence>
<comment type="subcellular location">
    <subcellularLocation>
        <location evidence="1">Mitochondrion inner membrane</location>
    </subcellularLocation>
</comment>
<keyword evidence="6" id="KW-0496">Mitochondrion</keyword>